<dbReference type="PANTHER" id="PTHR42786:SF2">
    <property type="entry name" value="TRNA (CYTIDINE_URIDINE-2'-O-)-METHYLTRANSFERASE TRMJ"/>
    <property type="match status" value="1"/>
</dbReference>
<dbReference type="AlphaFoldDB" id="A0A3G3IES9"/>
<evidence type="ECO:0000256" key="2">
    <source>
        <dbReference type="ARBA" id="ARBA00022603"/>
    </source>
</evidence>
<evidence type="ECO:0000313" key="7">
    <source>
        <dbReference type="Proteomes" id="UP000273278"/>
    </source>
</evidence>
<dbReference type="CDD" id="cd18093">
    <property type="entry name" value="SpoU-like_TrmJ"/>
    <property type="match status" value="1"/>
</dbReference>
<dbReference type="Pfam" id="PF00588">
    <property type="entry name" value="SpoU_methylase"/>
    <property type="match status" value="1"/>
</dbReference>
<name>A0A3G3IES9_9ARCH</name>
<proteinExistence type="inferred from homology"/>
<dbReference type="SUPFAM" id="SSF75217">
    <property type="entry name" value="alpha/beta knot"/>
    <property type="match status" value="1"/>
</dbReference>
<dbReference type="GO" id="GO:0002128">
    <property type="term" value="P:tRNA nucleoside ribose methylation"/>
    <property type="evidence" value="ECO:0007669"/>
    <property type="project" value="TreeGrafter"/>
</dbReference>
<dbReference type="GO" id="GO:0005829">
    <property type="term" value="C:cytosol"/>
    <property type="evidence" value="ECO:0007669"/>
    <property type="project" value="TreeGrafter"/>
</dbReference>
<dbReference type="RefSeq" id="WP_015503960.1">
    <property type="nucleotide sequence ID" value="NZ_CAYARO010000008.1"/>
</dbReference>
<evidence type="ECO:0000256" key="1">
    <source>
        <dbReference type="ARBA" id="ARBA00007228"/>
    </source>
</evidence>
<accession>A0A3G3IES9</accession>
<evidence type="ECO:0000256" key="4">
    <source>
        <dbReference type="ARBA" id="ARBA00022691"/>
    </source>
</evidence>
<comment type="similarity">
    <text evidence="1">Belongs to the class IV-like SAM-binding methyltransferase superfamily. RNA methyltransferase TrmH family.</text>
</comment>
<evidence type="ECO:0000259" key="5">
    <source>
        <dbReference type="Pfam" id="PF00588"/>
    </source>
</evidence>
<keyword evidence="3 6" id="KW-0808">Transferase</keyword>
<dbReference type="Proteomes" id="UP000273278">
    <property type="component" value="Chromosome"/>
</dbReference>
<dbReference type="GeneID" id="41320851"/>
<protein>
    <submittedName>
        <fullName evidence="6">tRNA (Guanosine(18)-2'-O)-methyltransferase TrmH</fullName>
    </submittedName>
</protein>
<dbReference type="Gene3D" id="3.40.1280.10">
    <property type="match status" value="1"/>
</dbReference>
<organism evidence="6 7">
    <name type="scientific">Methanomethylophilus alvi</name>
    <dbReference type="NCBI Taxonomy" id="1291540"/>
    <lineage>
        <taxon>Archaea</taxon>
        <taxon>Methanobacteriati</taxon>
        <taxon>Thermoplasmatota</taxon>
        <taxon>Thermoplasmata</taxon>
        <taxon>Methanomassiliicoccales</taxon>
        <taxon>Methanomethylophilaceae</taxon>
        <taxon>Methanomethylophilus</taxon>
    </lineage>
</organism>
<dbReference type="InterPro" id="IPR029028">
    <property type="entry name" value="Alpha/beta_knot_MTases"/>
</dbReference>
<dbReference type="PIRSF" id="PIRSF004808">
    <property type="entry name" value="LasT"/>
    <property type="match status" value="1"/>
</dbReference>
<evidence type="ECO:0000313" key="6">
    <source>
        <dbReference type="EMBL" id="AYQ54251.1"/>
    </source>
</evidence>
<dbReference type="EMBL" id="CP017686">
    <property type="protein sequence ID" value="AYQ54251.1"/>
    <property type="molecule type" value="Genomic_DNA"/>
</dbReference>
<dbReference type="PANTHER" id="PTHR42786">
    <property type="entry name" value="TRNA/RRNA METHYLTRANSFERASE"/>
    <property type="match status" value="1"/>
</dbReference>
<dbReference type="NCBIfam" id="TIGR00050">
    <property type="entry name" value="rRNA_methyl_1"/>
    <property type="match status" value="1"/>
</dbReference>
<dbReference type="GO" id="GO:0008173">
    <property type="term" value="F:RNA methyltransferase activity"/>
    <property type="evidence" value="ECO:0007669"/>
    <property type="project" value="InterPro"/>
</dbReference>
<reference evidence="6 7" key="1">
    <citation type="submission" date="2016-10" db="EMBL/GenBank/DDBJ databases">
        <title>Complete genome of the TMA-utilizing, human hosted archaeon Methanomethylophilus alvus Gen. nov, sp. nov., strain Mx-05, derived from a pure culture.</title>
        <authorList>
            <person name="Brugere J.-F."/>
            <person name="Ben Hania W."/>
            <person name="Chaudhary P.P."/>
            <person name="Gaci N."/>
            <person name="Borrel G."/>
            <person name="Cao Van Tuat L."/>
            <person name="Fardeau M.-L."/>
            <person name="Harris H.M.B."/>
            <person name="O'Toole P.W."/>
            <person name="Ollivier B."/>
        </authorList>
    </citation>
    <scope>NUCLEOTIDE SEQUENCE [LARGE SCALE GENOMIC DNA]</scope>
    <source>
        <strain evidence="6 7">Mx-05</strain>
    </source>
</reference>
<dbReference type="OMA" id="ARVMKNM"/>
<dbReference type="InterPro" id="IPR001537">
    <property type="entry name" value="SpoU_MeTrfase"/>
</dbReference>
<dbReference type="InterPro" id="IPR029026">
    <property type="entry name" value="tRNA_m1G_MTases_N"/>
</dbReference>
<evidence type="ECO:0000256" key="3">
    <source>
        <dbReference type="ARBA" id="ARBA00022679"/>
    </source>
</evidence>
<feature type="domain" description="tRNA/rRNA methyltransferase SpoU type" evidence="5">
    <location>
        <begin position="4"/>
        <end position="154"/>
    </location>
</feature>
<gene>
    <name evidence="6" type="ORF">BKD89_00240</name>
</gene>
<keyword evidence="4" id="KW-0949">S-adenosyl-L-methionine</keyword>
<dbReference type="GO" id="GO:0003723">
    <property type="term" value="F:RNA binding"/>
    <property type="evidence" value="ECO:0007669"/>
    <property type="project" value="InterPro"/>
</dbReference>
<sequence length="243" mass="27405">MPDIRVVVVGPKFEGNVGAIARCMANFGVEDLVLVNPCEIGETAMNRSKHGDYILRNARTVTSMEEAVEGCLLVVGTSGTVTKGDKNYARIPVDVREFAMDCRGYNEKIAFVFGREDIGLLQTELNRCDVLITIPADDKYPVMNLSHSVGVILYEMFQANRRPVRCEPCDGREKELLFQFFGDLLEEIDYNEARRESTTVMFRRMMGRAIPTKYEYNTIMGVFGDAARIIRNYQESGTKWGGK</sequence>
<dbReference type="InterPro" id="IPR004384">
    <property type="entry name" value="RNA_MeTrfase_TrmJ/LasT"/>
</dbReference>
<keyword evidence="2 6" id="KW-0489">Methyltransferase</keyword>